<dbReference type="Pfam" id="PF14822">
    <property type="entry name" value="Vasohibin"/>
    <property type="match status" value="1"/>
</dbReference>
<accession>A0ABP0LL37</accession>
<keyword evidence="3" id="KW-1185">Reference proteome</keyword>
<proteinExistence type="predicted"/>
<protein>
    <submittedName>
        <fullName evidence="2">Uncharacterized protein</fullName>
    </submittedName>
</protein>
<dbReference type="EMBL" id="CAXAMM010016814">
    <property type="protein sequence ID" value="CAK9039884.1"/>
    <property type="molecule type" value="Genomic_DNA"/>
</dbReference>
<feature type="non-terminal residue" evidence="2">
    <location>
        <position position="508"/>
    </location>
</feature>
<feature type="region of interest" description="Disordered" evidence="1">
    <location>
        <begin position="103"/>
        <end position="150"/>
    </location>
</feature>
<sequence>MNSADPAQEDEVVRNHPDTTDLQQVWNAGPRGHIASNFDLKHERGGMQIVLKQDISSRAEKMNIQIACLNHKIKSVFDFITSLPPVFHSWALGRRKNSVAESEDLEADSLEVDALQPTPVDDAEATQGGKSTPVPPSPRPQGKKPGPRRRAAVVTLRNAESVEDARKKAAEAYFVEENRLQSSLTACVVKDICRHIYDHVVVESPPWNLRIGSVEAALIAWDLTSYIHGCCRIPMTMVTQREGRDYTFIFIVLMVDDHFALLGRYLLKDLCFSPLQRRKLSDLVDQIADILRLRGHNLMTLYLGLPTEGTSVPDDSPTFWRVLKLSCRRQEWNSVLASCDFYIARRQQVRSIISEVTFEDLDGESSNASVPTGLALWRNSRGEVRLKATEPLMVRQRLKRVQPKAKSCSQGGVAAIDKASVSALSMKMGHMEQKHEHEQELWHQLAFPPKHQEVATTSAFVAVEWPVVQESECSSVSCASLEECAEDFCIDRHQIQSTFSANLELDNR</sequence>
<feature type="compositionally biased region" description="Basic residues" evidence="1">
    <location>
        <begin position="141"/>
        <end position="150"/>
    </location>
</feature>
<evidence type="ECO:0000313" key="2">
    <source>
        <dbReference type="EMBL" id="CAK9039884.1"/>
    </source>
</evidence>
<feature type="region of interest" description="Disordered" evidence="1">
    <location>
        <begin position="1"/>
        <end position="24"/>
    </location>
</feature>
<evidence type="ECO:0000256" key="1">
    <source>
        <dbReference type="SAM" id="MobiDB-lite"/>
    </source>
</evidence>
<dbReference type="Proteomes" id="UP001642464">
    <property type="component" value="Unassembled WGS sequence"/>
</dbReference>
<reference evidence="2 3" key="1">
    <citation type="submission" date="2024-02" db="EMBL/GenBank/DDBJ databases">
        <authorList>
            <person name="Chen Y."/>
            <person name="Shah S."/>
            <person name="Dougan E. K."/>
            <person name="Thang M."/>
            <person name="Chan C."/>
        </authorList>
    </citation>
    <scope>NUCLEOTIDE SEQUENCE [LARGE SCALE GENOMIC DNA]</scope>
</reference>
<comment type="caution">
    <text evidence="2">The sequence shown here is derived from an EMBL/GenBank/DDBJ whole genome shotgun (WGS) entry which is preliminary data.</text>
</comment>
<evidence type="ECO:0000313" key="3">
    <source>
        <dbReference type="Proteomes" id="UP001642464"/>
    </source>
</evidence>
<dbReference type="InterPro" id="IPR028131">
    <property type="entry name" value="VASH1"/>
</dbReference>
<gene>
    <name evidence="2" type="ORF">SCF082_LOCUS23290</name>
</gene>
<organism evidence="2 3">
    <name type="scientific">Durusdinium trenchii</name>
    <dbReference type="NCBI Taxonomy" id="1381693"/>
    <lineage>
        <taxon>Eukaryota</taxon>
        <taxon>Sar</taxon>
        <taxon>Alveolata</taxon>
        <taxon>Dinophyceae</taxon>
        <taxon>Suessiales</taxon>
        <taxon>Symbiodiniaceae</taxon>
        <taxon>Durusdinium</taxon>
    </lineage>
</organism>
<name>A0ABP0LL37_9DINO</name>